<dbReference type="AlphaFoldDB" id="A0A972H1V1"/>
<dbReference type="GO" id="GO:0016887">
    <property type="term" value="F:ATP hydrolysis activity"/>
    <property type="evidence" value="ECO:0007669"/>
    <property type="project" value="InterPro"/>
</dbReference>
<dbReference type="EMBL" id="WHOD01000105">
    <property type="protein sequence ID" value="NOU97050.1"/>
    <property type="molecule type" value="Genomic_DNA"/>
</dbReference>
<comment type="caution">
    <text evidence="6">The sequence shown here is derived from an EMBL/GenBank/DDBJ whole genome shotgun (WGS) entry which is preliminary data.</text>
</comment>
<evidence type="ECO:0000313" key="7">
    <source>
        <dbReference type="Proteomes" id="UP000641588"/>
    </source>
</evidence>
<sequence length="248" mass="27762">MTEAILELNGLTKKYSNKRGVEQITLQVKRGEVYGFFGPNGAGKTTVMKIITGLCRADQGNARLFGYDITTHYTQAMQKTGVLIETAEAFEYMSGYKNLQLASRFYPELGKSRIDEVLELVGLAKYKQEKVAGYSLGMKQRLGIAAALLSSPELLILDEPTNGLDIEGMVEMRKMMALLASEQGMTFFLSSHMIQEMELLCTRIGIVNEGRLIQEGLLSDLVDGQVYESLEQLFISTLQEERERKEYA</sequence>
<dbReference type="Gene3D" id="3.40.50.300">
    <property type="entry name" value="P-loop containing nucleotide triphosphate hydrolases"/>
    <property type="match status" value="1"/>
</dbReference>
<gene>
    <name evidence="6" type="ORF">GC093_28065</name>
</gene>
<feature type="domain" description="ABC transporter" evidence="5">
    <location>
        <begin position="6"/>
        <end position="234"/>
    </location>
</feature>
<dbReference type="InterPro" id="IPR027417">
    <property type="entry name" value="P-loop_NTPase"/>
</dbReference>
<dbReference type="PANTHER" id="PTHR43335:SF4">
    <property type="entry name" value="ABC TRANSPORTER, ATP-BINDING PROTEIN"/>
    <property type="match status" value="1"/>
</dbReference>
<comment type="similarity">
    <text evidence="1">Belongs to the ABC transporter superfamily.</text>
</comment>
<evidence type="ECO:0000259" key="5">
    <source>
        <dbReference type="PROSITE" id="PS50893"/>
    </source>
</evidence>
<name>A0A972H1V1_9BACL</name>
<evidence type="ECO:0000256" key="3">
    <source>
        <dbReference type="ARBA" id="ARBA00022741"/>
    </source>
</evidence>
<dbReference type="InterPro" id="IPR003439">
    <property type="entry name" value="ABC_transporter-like_ATP-bd"/>
</dbReference>
<dbReference type="Pfam" id="PF00005">
    <property type="entry name" value="ABC_tran"/>
    <property type="match status" value="1"/>
</dbReference>
<protein>
    <submittedName>
        <fullName evidence="6">ATP-binding cassette domain-containing protein</fullName>
    </submittedName>
</protein>
<dbReference type="RefSeq" id="WP_171655284.1">
    <property type="nucleotide sequence ID" value="NZ_WHOD01000105.1"/>
</dbReference>
<dbReference type="GO" id="GO:0005524">
    <property type="term" value="F:ATP binding"/>
    <property type="evidence" value="ECO:0007669"/>
    <property type="project" value="UniProtKB-KW"/>
</dbReference>
<dbReference type="PROSITE" id="PS50893">
    <property type="entry name" value="ABC_TRANSPORTER_2"/>
    <property type="match status" value="1"/>
</dbReference>
<keyword evidence="4 6" id="KW-0067">ATP-binding</keyword>
<dbReference type="PANTHER" id="PTHR43335">
    <property type="entry name" value="ABC TRANSPORTER, ATP-BINDING PROTEIN"/>
    <property type="match status" value="1"/>
</dbReference>
<keyword evidence="7" id="KW-1185">Reference proteome</keyword>
<dbReference type="Proteomes" id="UP000641588">
    <property type="component" value="Unassembled WGS sequence"/>
</dbReference>
<keyword evidence="3" id="KW-0547">Nucleotide-binding</keyword>
<keyword evidence="2" id="KW-0813">Transport</keyword>
<dbReference type="PROSITE" id="PS00211">
    <property type="entry name" value="ABC_TRANSPORTER_1"/>
    <property type="match status" value="1"/>
</dbReference>
<evidence type="ECO:0000256" key="1">
    <source>
        <dbReference type="ARBA" id="ARBA00005417"/>
    </source>
</evidence>
<reference evidence="6" key="1">
    <citation type="submission" date="2019-10" db="EMBL/GenBank/DDBJ databases">
        <title>Description of Paenibacillus glebae sp. nov.</title>
        <authorList>
            <person name="Carlier A."/>
            <person name="Qi S."/>
        </authorList>
    </citation>
    <scope>NUCLEOTIDE SEQUENCE</scope>
    <source>
        <strain evidence="6">LMG 31456</strain>
    </source>
</reference>
<dbReference type="InterPro" id="IPR017871">
    <property type="entry name" value="ABC_transporter-like_CS"/>
</dbReference>
<accession>A0A972H1V1</accession>
<evidence type="ECO:0000256" key="2">
    <source>
        <dbReference type="ARBA" id="ARBA00022448"/>
    </source>
</evidence>
<evidence type="ECO:0000256" key="4">
    <source>
        <dbReference type="ARBA" id="ARBA00022840"/>
    </source>
</evidence>
<proteinExistence type="inferred from homology"/>
<dbReference type="SUPFAM" id="SSF52540">
    <property type="entry name" value="P-loop containing nucleoside triphosphate hydrolases"/>
    <property type="match status" value="1"/>
</dbReference>
<evidence type="ECO:0000313" key="6">
    <source>
        <dbReference type="EMBL" id="NOU97050.1"/>
    </source>
</evidence>
<dbReference type="InterPro" id="IPR003593">
    <property type="entry name" value="AAA+_ATPase"/>
</dbReference>
<organism evidence="6 7">
    <name type="scientific">Paenibacillus foliorum</name>
    <dbReference type="NCBI Taxonomy" id="2654974"/>
    <lineage>
        <taxon>Bacteria</taxon>
        <taxon>Bacillati</taxon>
        <taxon>Bacillota</taxon>
        <taxon>Bacilli</taxon>
        <taxon>Bacillales</taxon>
        <taxon>Paenibacillaceae</taxon>
        <taxon>Paenibacillus</taxon>
    </lineage>
</organism>
<dbReference type="SMART" id="SM00382">
    <property type="entry name" value="AAA"/>
    <property type="match status" value="1"/>
</dbReference>